<dbReference type="Proteomes" id="UP000034607">
    <property type="component" value="Unassembled WGS sequence"/>
</dbReference>
<evidence type="ECO:0000313" key="1">
    <source>
        <dbReference type="EMBL" id="KKU56216.1"/>
    </source>
</evidence>
<dbReference type="EMBL" id="LCNM01000011">
    <property type="protein sequence ID" value="KKU56216.1"/>
    <property type="molecule type" value="Genomic_DNA"/>
</dbReference>
<organism evidence="1 2">
    <name type="scientific">Candidatus Amesbacteria bacterium GW2011_GWA2_47_11</name>
    <dbReference type="NCBI Taxonomy" id="1618357"/>
    <lineage>
        <taxon>Bacteria</taxon>
        <taxon>Candidatus Amesiibacteriota</taxon>
    </lineage>
</organism>
<proteinExistence type="predicted"/>
<reference evidence="1 2" key="1">
    <citation type="journal article" date="2015" name="Nature">
        <title>rRNA introns, odd ribosomes, and small enigmatic genomes across a large radiation of phyla.</title>
        <authorList>
            <person name="Brown C.T."/>
            <person name="Hug L.A."/>
            <person name="Thomas B.C."/>
            <person name="Sharon I."/>
            <person name="Castelle C.J."/>
            <person name="Singh A."/>
            <person name="Wilkins M.J."/>
            <person name="Williams K.H."/>
            <person name="Banfield J.F."/>
        </authorList>
    </citation>
    <scope>NUCLEOTIDE SEQUENCE [LARGE SCALE GENOMIC DNA]</scope>
</reference>
<dbReference type="AlphaFoldDB" id="A0A0G1RGG1"/>
<comment type="caution">
    <text evidence="1">The sequence shown here is derived from an EMBL/GenBank/DDBJ whole genome shotgun (WGS) entry which is preliminary data.</text>
</comment>
<gene>
    <name evidence="1" type="ORF">UX78_C0011G0023</name>
</gene>
<evidence type="ECO:0000313" key="2">
    <source>
        <dbReference type="Proteomes" id="UP000034607"/>
    </source>
</evidence>
<name>A0A0G1RGG1_9BACT</name>
<protein>
    <submittedName>
        <fullName evidence="1">Uncharacterized protein</fullName>
    </submittedName>
</protein>
<sequence>MPKKTLEQLGEARQDFYRKIGRGGPNVPAEVVIAVVGEVAAKKILEDGLNGDDLGFLANLLRSARVAGQPEWSETCLALSQVGLLGVARSAFLRQQP</sequence>
<accession>A0A0G1RGG1</accession>